<evidence type="ECO:0000256" key="4">
    <source>
        <dbReference type="ARBA" id="ARBA00022692"/>
    </source>
</evidence>
<dbReference type="Proteomes" id="UP001240643">
    <property type="component" value="Unassembled WGS sequence"/>
</dbReference>
<dbReference type="PRINTS" id="PR00783">
    <property type="entry name" value="MINTRINSICP"/>
</dbReference>
<evidence type="ECO:0000313" key="9">
    <source>
        <dbReference type="EMBL" id="MDQ0514352.1"/>
    </source>
</evidence>
<gene>
    <name evidence="9" type="ORF">J2Z62_000790</name>
</gene>
<organism evidence="9 10">
    <name type="scientific">Mycoplasmoides fastidiosum</name>
    <dbReference type="NCBI Taxonomy" id="92758"/>
    <lineage>
        <taxon>Bacteria</taxon>
        <taxon>Bacillati</taxon>
        <taxon>Mycoplasmatota</taxon>
        <taxon>Mycoplasmoidales</taxon>
        <taxon>Mycoplasmoidaceae</taxon>
        <taxon>Mycoplasmoides</taxon>
    </lineage>
</organism>
<evidence type="ECO:0000256" key="2">
    <source>
        <dbReference type="ARBA" id="ARBA00006175"/>
    </source>
</evidence>
<keyword evidence="5 8" id="KW-1133">Transmembrane helix</keyword>
<comment type="caution">
    <text evidence="9">The sequence shown here is derived from an EMBL/GenBank/DDBJ whole genome shotgun (WGS) entry which is preliminary data.</text>
</comment>
<feature type="transmembrane region" description="Helical" evidence="8">
    <location>
        <begin position="39"/>
        <end position="61"/>
    </location>
</feature>
<accession>A0ABU0M079</accession>
<feature type="transmembrane region" description="Helical" evidence="8">
    <location>
        <begin position="143"/>
        <end position="165"/>
    </location>
</feature>
<feature type="transmembrane region" description="Helical" evidence="8">
    <location>
        <begin position="81"/>
        <end position="104"/>
    </location>
</feature>
<keyword evidence="3 7" id="KW-0813">Transport</keyword>
<dbReference type="InterPro" id="IPR023271">
    <property type="entry name" value="Aquaporin-like"/>
</dbReference>
<dbReference type="InterPro" id="IPR000425">
    <property type="entry name" value="MIP"/>
</dbReference>
<comment type="subcellular location">
    <subcellularLocation>
        <location evidence="1">Membrane</location>
        <topology evidence="1">Multi-pass membrane protein</topology>
    </subcellularLocation>
</comment>
<dbReference type="Gene3D" id="1.20.1080.10">
    <property type="entry name" value="Glycerol uptake facilitator protein"/>
    <property type="match status" value="1"/>
</dbReference>
<dbReference type="RefSeq" id="WP_256547772.1">
    <property type="nucleotide sequence ID" value="NZ_CP101809.1"/>
</dbReference>
<dbReference type="SUPFAM" id="SSF81338">
    <property type="entry name" value="Aquaporin-like"/>
    <property type="match status" value="1"/>
</dbReference>
<feature type="transmembrane region" description="Helical" evidence="8">
    <location>
        <begin position="6"/>
        <end position="27"/>
    </location>
</feature>
<reference evidence="9" key="1">
    <citation type="submission" date="2023-07" db="EMBL/GenBank/DDBJ databases">
        <title>Genomic Encyclopedia of Type Strains, Phase IV (KMG-IV): sequencing the most valuable type-strain genomes for metagenomic binning, comparative biology and taxonomic classification.</title>
        <authorList>
            <person name="Goeker M."/>
        </authorList>
    </citation>
    <scope>NUCLEOTIDE SEQUENCE [LARGE SCALE GENOMIC DNA]</scope>
    <source>
        <strain evidence="9">DSM 21204</strain>
    </source>
</reference>
<dbReference type="Pfam" id="PF00230">
    <property type="entry name" value="MIP"/>
    <property type="match status" value="1"/>
</dbReference>
<dbReference type="PANTHER" id="PTHR43829">
    <property type="entry name" value="AQUAPORIN OR AQUAGLYCEROPORIN RELATED"/>
    <property type="match status" value="1"/>
</dbReference>
<dbReference type="InterPro" id="IPR022357">
    <property type="entry name" value="MIP_CS"/>
</dbReference>
<evidence type="ECO:0000256" key="5">
    <source>
        <dbReference type="ARBA" id="ARBA00022989"/>
    </source>
</evidence>
<evidence type="ECO:0000313" key="10">
    <source>
        <dbReference type="Proteomes" id="UP001240643"/>
    </source>
</evidence>
<sequence length="261" mass="27629">MHLDILSEFLGTMVLILLGNGVGFSVSHSRMFANQPGKWVVIAFAWGFAVMMGVIVSQALNGVAHLNPAVTLFAWISNPEFASGLGGALPVVYILAQFGGAMFGQMVLDFINWKHIVETDAAIVRSTHCTGPAFTNGGKDRAVVFNFAYELVGTLTLVGLILAFGRGNNSQSLSSLGPIPVTLLVVVIGMSIGSSTGYAINPARDLGPRIVYFFLEKFAYPIKQKPTIGANFQYGWLPVLAPALGGIIIGLFGLLPNVAAA</sequence>
<evidence type="ECO:0000256" key="3">
    <source>
        <dbReference type="ARBA" id="ARBA00022448"/>
    </source>
</evidence>
<protein>
    <submittedName>
        <fullName evidence="9">Glycerol uptake facilitator protein</fullName>
    </submittedName>
</protein>
<dbReference type="EMBL" id="JAUSWO010000001">
    <property type="protein sequence ID" value="MDQ0514352.1"/>
    <property type="molecule type" value="Genomic_DNA"/>
</dbReference>
<feature type="transmembrane region" description="Helical" evidence="8">
    <location>
        <begin position="177"/>
        <end position="200"/>
    </location>
</feature>
<keyword evidence="6 8" id="KW-0472">Membrane</keyword>
<dbReference type="PANTHER" id="PTHR43829:SF9">
    <property type="entry name" value="AQUAPORIN-9"/>
    <property type="match status" value="1"/>
</dbReference>
<evidence type="ECO:0000256" key="1">
    <source>
        <dbReference type="ARBA" id="ARBA00004141"/>
    </source>
</evidence>
<proteinExistence type="inferred from homology"/>
<feature type="transmembrane region" description="Helical" evidence="8">
    <location>
        <begin position="234"/>
        <end position="255"/>
    </location>
</feature>
<keyword evidence="10" id="KW-1185">Reference proteome</keyword>
<evidence type="ECO:0000256" key="6">
    <source>
        <dbReference type="ARBA" id="ARBA00023136"/>
    </source>
</evidence>
<evidence type="ECO:0000256" key="7">
    <source>
        <dbReference type="RuleBase" id="RU000477"/>
    </source>
</evidence>
<dbReference type="InterPro" id="IPR050363">
    <property type="entry name" value="MIP/Aquaporin"/>
</dbReference>
<dbReference type="PROSITE" id="PS00221">
    <property type="entry name" value="MIP"/>
    <property type="match status" value="1"/>
</dbReference>
<keyword evidence="4 7" id="KW-0812">Transmembrane</keyword>
<name>A0ABU0M079_9BACT</name>
<evidence type="ECO:0000256" key="8">
    <source>
        <dbReference type="SAM" id="Phobius"/>
    </source>
</evidence>
<comment type="similarity">
    <text evidence="2 7">Belongs to the MIP/aquaporin (TC 1.A.8) family.</text>
</comment>